<dbReference type="Gene3D" id="3.40.190.10">
    <property type="entry name" value="Periplasmic binding protein-like II"/>
    <property type="match status" value="2"/>
</dbReference>
<dbReference type="SUPFAM" id="SSF53850">
    <property type="entry name" value="Periplasmic binding protein-like II"/>
    <property type="match status" value="1"/>
</dbReference>
<feature type="signal peptide" evidence="1">
    <location>
        <begin position="1"/>
        <end position="24"/>
    </location>
</feature>
<protein>
    <submittedName>
        <fullName evidence="2">TAXI family TRAP transporter solute-binding subunit</fullName>
    </submittedName>
</protein>
<keyword evidence="3" id="KW-1185">Reference proteome</keyword>
<evidence type="ECO:0000256" key="1">
    <source>
        <dbReference type="SAM" id="SignalP"/>
    </source>
</evidence>
<feature type="chain" id="PRO_5047344092" evidence="1">
    <location>
        <begin position="25"/>
        <end position="362"/>
    </location>
</feature>
<dbReference type="PANTHER" id="PTHR42941:SF1">
    <property type="entry name" value="SLL1037 PROTEIN"/>
    <property type="match status" value="1"/>
</dbReference>
<name>A0ABW3HAA9_9SPHN</name>
<gene>
    <name evidence="2" type="ORF">ACFQ1E_13555</name>
</gene>
<dbReference type="EMBL" id="JBHTJG010000006">
    <property type="protein sequence ID" value="MFD0947370.1"/>
    <property type="molecule type" value="Genomic_DNA"/>
</dbReference>
<accession>A0ABW3HAA9</accession>
<sequence>MRGPLALWFGLLLLGAIAAPSASAQTAPQDEAAQWEDVGQTGFGTKRLVLASACIEACPWGELGDFVKEALAPDGYEIILCRNCNRTEGPRIVARASYPPPLVEDDLRHGTVRRVRAKIDFGITEASMLVWAHAGQHIYAKDGPYPDLRLIARIEDPTYLLVAVKPELGIKSLAEVRERKLPVRIITDFQPTVMPVLEYYRLDRKSLESWGGALMPPRDITADTPFDIVISSLASPANNPESAFWTTVTVGHKLQFLDLPEDLLDRLVKDTGMVRTKARWGLLRGVDRTIPTVGRSGEVIFARTDMPDDVAYAIARAADRNRGELKWFVRPYSIDPLTVADGKGVPLHPGAARYYREKGYID</sequence>
<comment type="caution">
    <text evidence="2">The sequence shown here is derived from an EMBL/GenBank/DDBJ whole genome shotgun (WGS) entry which is preliminary data.</text>
</comment>
<dbReference type="Proteomes" id="UP001596977">
    <property type="component" value="Unassembled WGS sequence"/>
</dbReference>
<proteinExistence type="predicted"/>
<dbReference type="Pfam" id="PF16868">
    <property type="entry name" value="NMT1_3"/>
    <property type="match status" value="1"/>
</dbReference>
<keyword evidence="1" id="KW-0732">Signal</keyword>
<evidence type="ECO:0000313" key="2">
    <source>
        <dbReference type="EMBL" id="MFD0947370.1"/>
    </source>
</evidence>
<dbReference type="PANTHER" id="PTHR42941">
    <property type="entry name" value="SLL1037 PROTEIN"/>
    <property type="match status" value="1"/>
</dbReference>
<reference evidence="3" key="1">
    <citation type="journal article" date="2019" name="Int. J. Syst. Evol. Microbiol.">
        <title>The Global Catalogue of Microorganisms (GCM) 10K type strain sequencing project: providing services to taxonomists for standard genome sequencing and annotation.</title>
        <authorList>
            <consortium name="The Broad Institute Genomics Platform"/>
            <consortium name="The Broad Institute Genome Sequencing Center for Infectious Disease"/>
            <person name="Wu L."/>
            <person name="Ma J."/>
        </authorList>
    </citation>
    <scope>NUCLEOTIDE SEQUENCE [LARGE SCALE GENOMIC DNA]</scope>
    <source>
        <strain evidence="3">CCUG 62982</strain>
    </source>
</reference>
<evidence type="ECO:0000313" key="3">
    <source>
        <dbReference type="Proteomes" id="UP001596977"/>
    </source>
</evidence>
<organism evidence="2 3">
    <name type="scientific">Sphingomonas canadensis</name>
    <dbReference type="NCBI Taxonomy" id="1219257"/>
    <lineage>
        <taxon>Bacteria</taxon>
        <taxon>Pseudomonadati</taxon>
        <taxon>Pseudomonadota</taxon>
        <taxon>Alphaproteobacteria</taxon>
        <taxon>Sphingomonadales</taxon>
        <taxon>Sphingomonadaceae</taxon>
        <taxon>Sphingomonas</taxon>
    </lineage>
</organism>
<dbReference type="InterPro" id="IPR011852">
    <property type="entry name" value="TRAP_TAXI"/>
</dbReference>